<accession>G5A0P1</accession>
<feature type="region of interest" description="Disordered" evidence="1">
    <location>
        <begin position="38"/>
        <end position="171"/>
    </location>
</feature>
<keyword evidence="3" id="KW-1185">Reference proteome</keyword>
<evidence type="ECO:0000256" key="1">
    <source>
        <dbReference type="SAM" id="MobiDB-lite"/>
    </source>
</evidence>
<evidence type="ECO:0000313" key="2">
    <source>
        <dbReference type="EMBL" id="EGZ10577.1"/>
    </source>
</evidence>
<feature type="compositionally biased region" description="Acidic residues" evidence="1">
    <location>
        <begin position="152"/>
        <end position="171"/>
    </location>
</feature>
<feature type="compositionally biased region" description="Acidic residues" evidence="1">
    <location>
        <begin position="105"/>
        <end position="114"/>
    </location>
</feature>
<dbReference type="PANTHER" id="PTHR37069">
    <property type="entry name" value="DDE_TNP_1_7 DOMAIN-CONTAINING PROTEIN"/>
    <property type="match status" value="1"/>
</dbReference>
<dbReference type="RefSeq" id="XP_009533322.1">
    <property type="nucleotide sequence ID" value="XM_009535027.1"/>
</dbReference>
<dbReference type="KEGG" id="psoj:PHYSODRAFT_261848"/>
<evidence type="ECO:0000313" key="3">
    <source>
        <dbReference type="Proteomes" id="UP000002640"/>
    </source>
</evidence>
<sequence length="270" mass="28458">MPDVEAQCNVGQAVIPTHPTLWLVSNRVFYGFHGHAATPEAPTPPEAALKTATLPAATPKTSTPPAAAPKTPTPNPKTPTPPAVPEAESPTDADDGSESSYHPDDDTDASDDGDTTPVVEESKDDREADVATGDANLVDGSEDPRTYVAFESDAENDDGDDEGDAPEDDLTELDVQLPVPPELRFDGKLIAAVGGMENILSGTVPDELLRDMGEKGWSDLSTSTAFDYSMQPYEVRPANSLIQDYPNLYSGESGPTAKALDAADTPSEYG</sequence>
<reference evidence="2 3" key="1">
    <citation type="journal article" date="2006" name="Science">
        <title>Phytophthora genome sequences uncover evolutionary origins and mechanisms of pathogenesis.</title>
        <authorList>
            <person name="Tyler B.M."/>
            <person name="Tripathy S."/>
            <person name="Zhang X."/>
            <person name="Dehal P."/>
            <person name="Jiang R.H."/>
            <person name="Aerts A."/>
            <person name="Arredondo F.D."/>
            <person name="Baxter L."/>
            <person name="Bensasson D."/>
            <person name="Beynon J.L."/>
            <person name="Chapman J."/>
            <person name="Damasceno C.M."/>
            <person name="Dorrance A.E."/>
            <person name="Dou D."/>
            <person name="Dickerman A.W."/>
            <person name="Dubchak I.L."/>
            <person name="Garbelotto M."/>
            <person name="Gijzen M."/>
            <person name="Gordon S.G."/>
            <person name="Govers F."/>
            <person name="Grunwald N.J."/>
            <person name="Huang W."/>
            <person name="Ivors K.L."/>
            <person name="Jones R.W."/>
            <person name="Kamoun S."/>
            <person name="Krampis K."/>
            <person name="Lamour K.H."/>
            <person name="Lee M.K."/>
            <person name="McDonald W.H."/>
            <person name="Medina M."/>
            <person name="Meijer H.J."/>
            <person name="Nordberg E.K."/>
            <person name="Maclean D.J."/>
            <person name="Ospina-Giraldo M.D."/>
            <person name="Morris P.F."/>
            <person name="Phuntumart V."/>
            <person name="Putnam N.H."/>
            <person name="Rash S."/>
            <person name="Rose J.K."/>
            <person name="Sakihama Y."/>
            <person name="Salamov A.A."/>
            <person name="Savidor A."/>
            <person name="Scheuring C.F."/>
            <person name="Smith B.M."/>
            <person name="Sobral B.W."/>
            <person name="Terry A."/>
            <person name="Torto-Alalibo T.A."/>
            <person name="Win J."/>
            <person name="Xu Z."/>
            <person name="Zhang H."/>
            <person name="Grigoriev I.V."/>
            <person name="Rokhsar D.S."/>
            <person name="Boore J.L."/>
        </authorList>
    </citation>
    <scope>NUCLEOTIDE SEQUENCE [LARGE SCALE GENOMIC DNA]</scope>
    <source>
        <strain evidence="2 3">P6497</strain>
    </source>
</reference>
<dbReference type="Proteomes" id="UP000002640">
    <property type="component" value="Unassembled WGS sequence"/>
</dbReference>
<dbReference type="EMBL" id="JH159158">
    <property type="protein sequence ID" value="EGZ10577.1"/>
    <property type="molecule type" value="Genomic_DNA"/>
</dbReference>
<name>G5A0P1_PHYSP</name>
<dbReference type="STRING" id="1094619.G5A0P1"/>
<feature type="compositionally biased region" description="Low complexity" evidence="1">
    <location>
        <begin position="38"/>
        <end position="70"/>
    </location>
</feature>
<feature type="region of interest" description="Disordered" evidence="1">
    <location>
        <begin position="247"/>
        <end position="270"/>
    </location>
</feature>
<gene>
    <name evidence="2" type="ORF">PHYSODRAFT_261848</name>
</gene>
<dbReference type="PANTHER" id="PTHR37069:SF2">
    <property type="entry name" value="PIGGYBAC TRANSPOSABLE ELEMENT-DERIVED PROTEIN DOMAIN-CONTAINING PROTEIN"/>
    <property type="match status" value="1"/>
</dbReference>
<dbReference type="InParanoid" id="G5A0P1"/>
<protein>
    <submittedName>
        <fullName evidence="2">Uncharacterized protein</fullName>
    </submittedName>
</protein>
<proteinExistence type="predicted"/>
<dbReference type="GeneID" id="20639325"/>
<feature type="compositionally biased region" description="Pro residues" evidence="1">
    <location>
        <begin position="71"/>
        <end position="84"/>
    </location>
</feature>
<organism evidence="2 3">
    <name type="scientific">Phytophthora sojae (strain P6497)</name>
    <name type="common">Soybean stem and root rot agent</name>
    <name type="synonym">Phytophthora megasperma f. sp. glycines</name>
    <dbReference type="NCBI Taxonomy" id="1094619"/>
    <lineage>
        <taxon>Eukaryota</taxon>
        <taxon>Sar</taxon>
        <taxon>Stramenopiles</taxon>
        <taxon>Oomycota</taxon>
        <taxon>Peronosporomycetes</taxon>
        <taxon>Peronosporales</taxon>
        <taxon>Peronosporaceae</taxon>
        <taxon>Phytophthora</taxon>
    </lineage>
</organism>
<feature type="compositionally biased region" description="Basic and acidic residues" evidence="1">
    <location>
        <begin position="120"/>
        <end position="129"/>
    </location>
</feature>
<dbReference type="AlphaFoldDB" id="G5A0P1"/>